<evidence type="ECO:0000313" key="1">
    <source>
        <dbReference type="EMBL" id="MDR6336490.1"/>
    </source>
</evidence>
<protein>
    <recommendedName>
        <fullName evidence="3">Lipoprotein</fullName>
    </recommendedName>
</protein>
<reference evidence="1 2" key="1">
    <citation type="submission" date="2023-07" db="EMBL/GenBank/DDBJ databases">
        <title>Genomic Encyclopedia of Type Strains, Phase IV (KMG-IV): sequencing the most valuable type-strain genomes for metagenomic binning, comparative biology and taxonomic classification.</title>
        <authorList>
            <person name="Goeker M."/>
        </authorList>
    </citation>
    <scope>NUCLEOTIDE SEQUENCE [LARGE SCALE GENOMIC DNA]</scope>
    <source>
        <strain evidence="1 2">DSM 338</strain>
    </source>
</reference>
<keyword evidence="2" id="KW-1185">Reference proteome</keyword>
<proteinExistence type="predicted"/>
<comment type="caution">
    <text evidence="1">The sequence shown here is derived from an EMBL/GenBank/DDBJ whole genome shotgun (WGS) entry which is preliminary data.</text>
</comment>
<gene>
    <name evidence="1" type="ORF">GGQ86_004991</name>
</gene>
<sequence length="42" mass="4426">MGRIGRVVIMAVVLAAVGGCQLSNPRMIVTPHDRPSGPFPQP</sequence>
<name>A0ABU1KPD6_XANFL</name>
<evidence type="ECO:0000313" key="2">
    <source>
        <dbReference type="Proteomes" id="UP001245370"/>
    </source>
</evidence>
<evidence type="ECO:0008006" key="3">
    <source>
        <dbReference type="Google" id="ProtNLM"/>
    </source>
</evidence>
<dbReference type="EMBL" id="JAVDPY010000012">
    <property type="protein sequence ID" value="MDR6336490.1"/>
    <property type="molecule type" value="Genomic_DNA"/>
</dbReference>
<dbReference type="Proteomes" id="UP001245370">
    <property type="component" value="Unassembled WGS sequence"/>
</dbReference>
<accession>A0ABU1KPD6</accession>
<dbReference type="PROSITE" id="PS51257">
    <property type="entry name" value="PROKAR_LIPOPROTEIN"/>
    <property type="match status" value="1"/>
</dbReference>
<organism evidence="1 2">
    <name type="scientific">Xanthobacter flavus</name>
    <dbReference type="NCBI Taxonomy" id="281"/>
    <lineage>
        <taxon>Bacteria</taxon>
        <taxon>Pseudomonadati</taxon>
        <taxon>Pseudomonadota</taxon>
        <taxon>Alphaproteobacteria</taxon>
        <taxon>Hyphomicrobiales</taxon>
        <taxon>Xanthobacteraceae</taxon>
        <taxon>Xanthobacter</taxon>
    </lineage>
</organism>